<evidence type="ECO:0000256" key="3">
    <source>
        <dbReference type="ARBA" id="ARBA00022598"/>
    </source>
</evidence>
<dbReference type="AlphaFoldDB" id="X1JPI1"/>
<organism evidence="9">
    <name type="scientific">marine sediment metagenome</name>
    <dbReference type="NCBI Taxonomy" id="412755"/>
    <lineage>
        <taxon>unclassified sequences</taxon>
        <taxon>metagenomes</taxon>
        <taxon>ecological metagenomes</taxon>
    </lineage>
</organism>
<evidence type="ECO:0000256" key="6">
    <source>
        <dbReference type="ARBA" id="ARBA00022917"/>
    </source>
</evidence>
<dbReference type="EC" id="6.1.1.4" evidence="2"/>
<dbReference type="GO" id="GO:0006429">
    <property type="term" value="P:leucyl-tRNA aminoacylation"/>
    <property type="evidence" value="ECO:0007669"/>
    <property type="project" value="InterPro"/>
</dbReference>
<dbReference type="GO" id="GO:0005524">
    <property type="term" value="F:ATP binding"/>
    <property type="evidence" value="ECO:0007669"/>
    <property type="project" value="UniProtKB-KW"/>
</dbReference>
<evidence type="ECO:0000256" key="1">
    <source>
        <dbReference type="ARBA" id="ARBA00005594"/>
    </source>
</evidence>
<keyword evidence="7" id="KW-0030">Aminoacyl-tRNA synthetase</keyword>
<dbReference type="GO" id="GO:0004823">
    <property type="term" value="F:leucine-tRNA ligase activity"/>
    <property type="evidence" value="ECO:0007669"/>
    <property type="project" value="UniProtKB-EC"/>
</dbReference>
<dbReference type="GO" id="GO:0005829">
    <property type="term" value="C:cytosol"/>
    <property type="evidence" value="ECO:0007669"/>
    <property type="project" value="TreeGrafter"/>
</dbReference>
<dbReference type="Pfam" id="PF00133">
    <property type="entry name" value="tRNA-synt_1"/>
    <property type="match status" value="1"/>
</dbReference>
<evidence type="ECO:0000256" key="2">
    <source>
        <dbReference type="ARBA" id="ARBA00013164"/>
    </source>
</evidence>
<dbReference type="PANTHER" id="PTHR43740:SF2">
    <property type="entry name" value="LEUCINE--TRNA LIGASE, MITOCHONDRIAL"/>
    <property type="match status" value="1"/>
</dbReference>
<keyword evidence="6" id="KW-0648">Protein biosynthesis</keyword>
<dbReference type="PRINTS" id="PR00985">
    <property type="entry name" value="TRNASYNTHLEU"/>
</dbReference>
<dbReference type="FunFam" id="3.40.50.620:FF:000003">
    <property type="entry name" value="Leucine--tRNA ligase"/>
    <property type="match status" value="1"/>
</dbReference>
<sequence length="220" mass="25930">MALRYNPQEIEKKWQRKWAADHIYEVTEDKSRPKFYALTMFPYPSGDVHIGHWYAMAPSDVHARFKRMQGYNVLHPMGFDAFGLPAENAAISRGVHPYKWTMGNIENMRRQLKSMGAIYDWSREVVSCLPEYYKWTQWFFLKFYHAGLAYRAKAPVNWCPRCQTVLANEQVVGEGLCERCSTPVTKKELEQWFLGITKYAEELLDFSGIDWPERIEKTRI</sequence>
<evidence type="ECO:0000256" key="4">
    <source>
        <dbReference type="ARBA" id="ARBA00022741"/>
    </source>
</evidence>
<dbReference type="PANTHER" id="PTHR43740">
    <property type="entry name" value="LEUCYL-TRNA SYNTHETASE"/>
    <property type="match status" value="1"/>
</dbReference>
<dbReference type="InterPro" id="IPR002302">
    <property type="entry name" value="Leu-tRNA-ligase"/>
</dbReference>
<dbReference type="SUPFAM" id="SSF52374">
    <property type="entry name" value="Nucleotidylyl transferase"/>
    <property type="match status" value="1"/>
</dbReference>
<feature type="domain" description="Aminoacyl-tRNA synthetase class Ia" evidence="8">
    <location>
        <begin position="13"/>
        <end position="205"/>
    </location>
</feature>
<evidence type="ECO:0000259" key="8">
    <source>
        <dbReference type="Pfam" id="PF00133"/>
    </source>
</evidence>
<accession>X1JPI1</accession>
<dbReference type="Gene3D" id="3.40.50.620">
    <property type="entry name" value="HUPs"/>
    <property type="match status" value="1"/>
</dbReference>
<evidence type="ECO:0000313" key="9">
    <source>
        <dbReference type="EMBL" id="GAH96646.1"/>
    </source>
</evidence>
<keyword evidence="5" id="KW-0067">ATP-binding</keyword>
<dbReference type="InterPro" id="IPR014729">
    <property type="entry name" value="Rossmann-like_a/b/a_fold"/>
</dbReference>
<gene>
    <name evidence="9" type="ORF">S06H3_01284</name>
</gene>
<dbReference type="EMBL" id="BARV01000312">
    <property type="protein sequence ID" value="GAH96646.1"/>
    <property type="molecule type" value="Genomic_DNA"/>
</dbReference>
<comment type="caution">
    <text evidence="9">The sequence shown here is derived from an EMBL/GenBank/DDBJ whole genome shotgun (WGS) entry which is preliminary data.</text>
</comment>
<name>X1JPI1_9ZZZZ</name>
<proteinExistence type="inferred from homology"/>
<comment type="similarity">
    <text evidence="1">Belongs to the class-I aminoacyl-tRNA synthetase family.</text>
</comment>
<protein>
    <recommendedName>
        <fullName evidence="2">leucine--tRNA ligase</fullName>
        <ecNumber evidence="2">6.1.1.4</ecNumber>
    </recommendedName>
</protein>
<keyword evidence="4" id="KW-0547">Nucleotide-binding</keyword>
<reference evidence="9" key="1">
    <citation type="journal article" date="2014" name="Front. Microbiol.">
        <title>High frequency of phylogenetically diverse reductive dehalogenase-homologous genes in deep subseafloor sedimentary metagenomes.</title>
        <authorList>
            <person name="Kawai M."/>
            <person name="Futagami T."/>
            <person name="Toyoda A."/>
            <person name="Takaki Y."/>
            <person name="Nishi S."/>
            <person name="Hori S."/>
            <person name="Arai W."/>
            <person name="Tsubouchi T."/>
            <person name="Morono Y."/>
            <person name="Uchiyama I."/>
            <person name="Ito T."/>
            <person name="Fujiyama A."/>
            <person name="Inagaki F."/>
            <person name="Takami H."/>
        </authorList>
    </citation>
    <scope>NUCLEOTIDE SEQUENCE</scope>
    <source>
        <strain evidence="9">Expedition CK06-06</strain>
    </source>
</reference>
<dbReference type="InterPro" id="IPR002300">
    <property type="entry name" value="aa-tRNA-synth_Ia"/>
</dbReference>
<evidence type="ECO:0000256" key="5">
    <source>
        <dbReference type="ARBA" id="ARBA00022840"/>
    </source>
</evidence>
<keyword evidence="3" id="KW-0436">Ligase</keyword>
<evidence type="ECO:0000256" key="7">
    <source>
        <dbReference type="ARBA" id="ARBA00023146"/>
    </source>
</evidence>